<dbReference type="EMBL" id="HBEF01009356">
    <property type="protein sequence ID" value="CAD8333781.1"/>
    <property type="molecule type" value="Transcribed_RNA"/>
</dbReference>
<evidence type="ECO:0000256" key="2">
    <source>
        <dbReference type="SAM" id="Phobius"/>
    </source>
</evidence>
<protein>
    <submittedName>
        <fullName evidence="3">Uncharacterized protein</fullName>
    </submittedName>
</protein>
<feature type="transmembrane region" description="Helical" evidence="2">
    <location>
        <begin position="339"/>
        <end position="358"/>
    </location>
</feature>
<sequence>MAANNYYNGNGNYNGNRVRRNRHLDQNNNGNDDAAAGNDYNYNSYNNNYDQNAIQMAQAAYGYYDENGGWVEGDQDAFEELQEEYAYMGPGVIGADGQWYPADSDDECVQAYFEDYGCDEDKAAICDEYSNYCYYEEEDEGDDANNNNNGNDFEINYDECMKYENQYGRIFYFAPHCGSDHFTITLGVFADENCGTYMGEEYSIGQILGRDDDFDSMFLFPKECIYCNGQDKLEGYNQDYNEDNDEEEQADEEDGAVEMCQRLYEEAGTCNVNLNAWQNMYKTSSQITQEENSCNFIAEIRSGKYEEGGDITISSPSFDLSNWRDLDEYKKFGIPLVELAALVGSILLVLVLSIILCLTQRELNALDTPWRPKIGHDLINVSRQNSGIGLARSRSAPGNTPLI</sequence>
<reference evidence="3" key="1">
    <citation type="submission" date="2021-01" db="EMBL/GenBank/DDBJ databases">
        <authorList>
            <person name="Corre E."/>
            <person name="Pelletier E."/>
            <person name="Niang G."/>
            <person name="Scheremetjew M."/>
            <person name="Finn R."/>
            <person name="Kale V."/>
            <person name="Holt S."/>
            <person name="Cochrane G."/>
            <person name="Meng A."/>
            <person name="Brown T."/>
            <person name="Cohen L."/>
        </authorList>
    </citation>
    <scope>NUCLEOTIDE SEQUENCE</scope>
    <source>
        <strain evidence="3">CCMP3328</strain>
    </source>
</reference>
<name>A0A7R9ZMZ4_9STRA</name>
<dbReference type="AlphaFoldDB" id="A0A7R9ZMZ4"/>
<organism evidence="3">
    <name type="scientific">Craspedostauros australis</name>
    <dbReference type="NCBI Taxonomy" id="1486917"/>
    <lineage>
        <taxon>Eukaryota</taxon>
        <taxon>Sar</taxon>
        <taxon>Stramenopiles</taxon>
        <taxon>Ochrophyta</taxon>
        <taxon>Bacillariophyta</taxon>
        <taxon>Bacillariophyceae</taxon>
        <taxon>Bacillariophycidae</taxon>
        <taxon>Naviculales</taxon>
        <taxon>Naviculaceae</taxon>
        <taxon>Craspedostauros</taxon>
    </lineage>
</organism>
<evidence type="ECO:0000313" key="3">
    <source>
        <dbReference type="EMBL" id="CAD8333781.1"/>
    </source>
</evidence>
<keyword evidence="2" id="KW-0472">Membrane</keyword>
<feature type="compositionally biased region" description="Low complexity" evidence="1">
    <location>
        <begin position="26"/>
        <end position="39"/>
    </location>
</feature>
<evidence type="ECO:0000256" key="1">
    <source>
        <dbReference type="SAM" id="MobiDB-lite"/>
    </source>
</evidence>
<keyword evidence="2" id="KW-1133">Transmembrane helix</keyword>
<keyword evidence="2" id="KW-0812">Transmembrane</keyword>
<proteinExistence type="predicted"/>
<feature type="compositionally biased region" description="Low complexity" evidence="1">
    <location>
        <begin position="1"/>
        <end position="16"/>
    </location>
</feature>
<gene>
    <name evidence="3" type="ORF">CAUS1442_LOCUS5886</name>
</gene>
<feature type="region of interest" description="Disordered" evidence="1">
    <location>
        <begin position="1"/>
        <end position="39"/>
    </location>
</feature>
<accession>A0A7R9ZMZ4</accession>